<sequence>MMLFTPIKTPVGPAAWLVVLLVAWAAADKTIYAKLGDKVTLKPKPGSVTDATHSITWKVGGDLAMELDDGFFTSYRHFRERGHLNNRTGEMTITNLTYEDSQVYTTEIDGAVINHNIHLHVISPVPVPTITSSCSLEFSTCTLTCEGDTTRAGPVTYTWMFDSVVVPHDTDTYIVKEDSSAVKEFKCKMENLVSEETSKTFFNLLEHGEQVESGPKISTGVTVFVVLLVAVVVLVIVHRLKAGEFFFNKSSFPWQGDFWRNTKGHIPVDSNGSTSPPPEAESLKD</sequence>
<comment type="subcellular location">
    <subcellularLocation>
        <location evidence="1">Membrane</location>
    </subcellularLocation>
</comment>
<name>A0A3Q2QVM8_FUNHE</name>
<evidence type="ECO:0000256" key="6">
    <source>
        <dbReference type="SAM" id="Phobius"/>
    </source>
</evidence>
<evidence type="ECO:0000256" key="1">
    <source>
        <dbReference type="ARBA" id="ARBA00004370"/>
    </source>
</evidence>
<accession>A0A3Q2QVM8</accession>
<evidence type="ECO:0000256" key="4">
    <source>
        <dbReference type="ARBA" id="ARBA00023180"/>
    </source>
</evidence>
<feature type="region of interest" description="Disordered" evidence="5">
    <location>
        <begin position="265"/>
        <end position="285"/>
    </location>
</feature>
<dbReference type="PANTHER" id="PTHR12080:SF125">
    <property type="entry name" value="CD48 ANTIGEN-LIKE"/>
    <property type="match status" value="1"/>
</dbReference>
<dbReference type="GO" id="GO:0016020">
    <property type="term" value="C:membrane"/>
    <property type="evidence" value="ECO:0007669"/>
    <property type="project" value="UniProtKB-SubCell"/>
</dbReference>
<dbReference type="PANTHER" id="PTHR12080">
    <property type="entry name" value="SIGNALING LYMPHOCYTIC ACTIVATION MOLECULE"/>
    <property type="match status" value="1"/>
</dbReference>
<keyword evidence="3 6" id="KW-0472">Membrane</keyword>
<reference evidence="7" key="2">
    <citation type="submission" date="2025-09" db="UniProtKB">
        <authorList>
            <consortium name="Ensembl"/>
        </authorList>
    </citation>
    <scope>IDENTIFICATION</scope>
</reference>
<protein>
    <submittedName>
        <fullName evidence="7">T-cell surface antigen CD2-like</fullName>
    </submittedName>
</protein>
<keyword evidence="6" id="KW-1133">Transmembrane helix</keyword>
<dbReference type="SUPFAM" id="SSF48726">
    <property type="entry name" value="Immunoglobulin"/>
    <property type="match status" value="2"/>
</dbReference>
<feature type="transmembrane region" description="Helical" evidence="6">
    <location>
        <begin position="217"/>
        <end position="237"/>
    </location>
</feature>
<evidence type="ECO:0000256" key="5">
    <source>
        <dbReference type="SAM" id="MobiDB-lite"/>
    </source>
</evidence>
<reference evidence="7" key="1">
    <citation type="submission" date="2025-08" db="UniProtKB">
        <authorList>
            <consortium name="Ensembl"/>
        </authorList>
    </citation>
    <scope>IDENTIFICATION</scope>
</reference>
<dbReference type="Ensembl" id="ENSFHET00000025172.1">
    <property type="protein sequence ID" value="ENSFHEP00000032103.1"/>
    <property type="gene ID" value="ENSFHEG00000018377.1"/>
</dbReference>
<evidence type="ECO:0000256" key="3">
    <source>
        <dbReference type="ARBA" id="ARBA00023136"/>
    </source>
</evidence>
<proteinExistence type="predicted"/>
<keyword evidence="2" id="KW-0732">Signal</keyword>
<dbReference type="STRING" id="8078.ENSFHEP00000032103"/>
<dbReference type="InterPro" id="IPR015631">
    <property type="entry name" value="CD2/SLAM_rcpt"/>
</dbReference>
<dbReference type="InterPro" id="IPR013783">
    <property type="entry name" value="Ig-like_fold"/>
</dbReference>
<keyword evidence="8" id="KW-1185">Reference proteome</keyword>
<evidence type="ECO:0000256" key="2">
    <source>
        <dbReference type="ARBA" id="ARBA00022729"/>
    </source>
</evidence>
<organism evidence="7 8">
    <name type="scientific">Fundulus heteroclitus</name>
    <name type="common">Killifish</name>
    <name type="synonym">Mummichog</name>
    <dbReference type="NCBI Taxonomy" id="8078"/>
    <lineage>
        <taxon>Eukaryota</taxon>
        <taxon>Metazoa</taxon>
        <taxon>Chordata</taxon>
        <taxon>Craniata</taxon>
        <taxon>Vertebrata</taxon>
        <taxon>Euteleostomi</taxon>
        <taxon>Actinopterygii</taxon>
        <taxon>Neopterygii</taxon>
        <taxon>Teleostei</taxon>
        <taxon>Neoteleostei</taxon>
        <taxon>Acanthomorphata</taxon>
        <taxon>Ovalentaria</taxon>
        <taxon>Atherinomorphae</taxon>
        <taxon>Cyprinodontiformes</taxon>
        <taxon>Fundulidae</taxon>
        <taxon>Fundulus</taxon>
    </lineage>
</organism>
<evidence type="ECO:0000313" key="8">
    <source>
        <dbReference type="Proteomes" id="UP000265000"/>
    </source>
</evidence>
<dbReference type="GeneTree" id="ENSGT00610000086518"/>
<dbReference type="Gene3D" id="2.60.40.10">
    <property type="entry name" value="Immunoglobulins"/>
    <property type="match status" value="2"/>
</dbReference>
<keyword evidence="6" id="KW-0812">Transmembrane</keyword>
<dbReference type="InterPro" id="IPR036179">
    <property type="entry name" value="Ig-like_dom_sf"/>
</dbReference>
<keyword evidence="4" id="KW-0325">Glycoprotein</keyword>
<dbReference type="AlphaFoldDB" id="A0A3Q2QVM8"/>
<dbReference type="Proteomes" id="UP000265000">
    <property type="component" value="Unplaced"/>
</dbReference>
<evidence type="ECO:0000313" key="7">
    <source>
        <dbReference type="Ensembl" id="ENSFHEP00000032103.1"/>
    </source>
</evidence>